<dbReference type="Proteomes" id="UP000019335">
    <property type="component" value="Chromosome 16"/>
</dbReference>
<protein>
    <submittedName>
        <fullName evidence="2">Uncharacterized protein</fullName>
    </submittedName>
</protein>
<dbReference type="EMBL" id="AZIL01001488">
    <property type="protein sequence ID" value="EWM23763.1"/>
    <property type="molecule type" value="Genomic_DNA"/>
</dbReference>
<gene>
    <name evidence="2" type="ORF">Naga_101745g2</name>
</gene>
<dbReference type="AlphaFoldDB" id="W7TJP7"/>
<feature type="compositionally biased region" description="Basic and acidic residues" evidence="1">
    <location>
        <begin position="36"/>
        <end position="84"/>
    </location>
</feature>
<evidence type="ECO:0000313" key="3">
    <source>
        <dbReference type="Proteomes" id="UP000019335"/>
    </source>
</evidence>
<accession>W7TJP7</accession>
<keyword evidence="3" id="KW-1185">Reference proteome</keyword>
<feature type="region of interest" description="Disordered" evidence="1">
    <location>
        <begin position="30"/>
        <end position="84"/>
    </location>
</feature>
<evidence type="ECO:0000256" key="1">
    <source>
        <dbReference type="SAM" id="MobiDB-lite"/>
    </source>
</evidence>
<name>W7TJP7_9STRA</name>
<proteinExistence type="predicted"/>
<sequence>MDGGMERARWKGRRMRCVIKYTFIATAPGKALGPHWEGRREGGREGGREGDRGGDAEMGVDHTSDLFSHSKWEWEREKAGGKGR</sequence>
<comment type="caution">
    <text evidence="2">The sequence shown here is derived from an EMBL/GenBank/DDBJ whole genome shotgun (WGS) entry which is preliminary data.</text>
</comment>
<reference evidence="2 3" key="1">
    <citation type="journal article" date="2014" name="Mol. Plant">
        <title>Chromosome Scale Genome Assembly and Transcriptome Profiling of Nannochloropsis gaditana in Nitrogen Depletion.</title>
        <authorList>
            <person name="Corteggiani Carpinelli E."/>
            <person name="Telatin A."/>
            <person name="Vitulo N."/>
            <person name="Forcato C."/>
            <person name="D'Angelo M."/>
            <person name="Schiavon R."/>
            <person name="Vezzi A."/>
            <person name="Giacometti G.M."/>
            <person name="Morosinotto T."/>
            <person name="Valle G."/>
        </authorList>
    </citation>
    <scope>NUCLEOTIDE SEQUENCE [LARGE SCALE GENOMIC DNA]</scope>
    <source>
        <strain evidence="2 3">B-31</strain>
    </source>
</reference>
<organism evidence="2 3">
    <name type="scientific">Nannochloropsis gaditana</name>
    <dbReference type="NCBI Taxonomy" id="72520"/>
    <lineage>
        <taxon>Eukaryota</taxon>
        <taxon>Sar</taxon>
        <taxon>Stramenopiles</taxon>
        <taxon>Ochrophyta</taxon>
        <taxon>Eustigmatophyceae</taxon>
        <taxon>Eustigmatales</taxon>
        <taxon>Monodopsidaceae</taxon>
        <taxon>Nannochloropsis</taxon>
    </lineage>
</organism>
<evidence type="ECO:0000313" key="2">
    <source>
        <dbReference type="EMBL" id="EWM23763.1"/>
    </source>
</evidence>